<reference evidence="3 4" key="1">
    <citation type="submission" date="2018-10" db="EMBL/GenBank/DDBJ databases">
        <title>Bacillus Keqinensis sp. nov., a moderately halophilic bacterium isolated from a saline-alkaline lake.</title>
        <authorList>
            <person name="Wang H."/>
        </authorList>
    </citation>
    <scope>NUCLEOTIDE SEQUENCE [LARGE SCALE GENOMIC DNA]</scope>
    <source>
        <strain evidence="3 4">KQ-3</strain>
    </source>
</reference>
<dbReference type="AlphaFoldDB" id="A0A3M7U1C1"/>
<dbReference type="Gene3D" id="3.40.50.720">
    <property type="entry name" value="NAD(P)-binding Rossmann-like Domain"/>
    <property type="match status" value="1"/>
</dbReference>
<evidence type="ECO:0000259" key="2">
    <source>
        <dbReference type="SMART" id="SM00829"/>
    </source>
</evidence>
<dbReference type="EMBL" id="RHIB01000001">
    <property type="protein sequence ID" value="RNA70465.1"/>
    <property type="molecule type" value="Genomic_DNA"/>
</dbReference>
<dbReference type="GO" id="GO:0016628">
    <property type="term" value="F:oxidoreductase activity, acting on the CH-CH group of donors, NAD or NADP as acceptor"/>
    <property type="evidence" value="ECO:0007669"/>
    <property type="project" value="InterPro"/>
</dbReference>
<dbReference type="InterPro" id="IPR045010">
    <property type="entry name" value="MDR_fam"/>
</dbReference>
<dbReference type="CDD" id="cd05288">
    <property type="entry name" value="PGDH"/>
    <property type="match status" value="1"/>
</dbReference>
<dbReference type="PANTHER" id="PTHR43205">
    <property type="entry name" value="PROSTAGLANDIN REDUCTASE"/>
    <property type="match status" value="1"/>
</dbReference>
<name>A0A3M7U1C1_9BACI</name>
<dbReference type="Pfam" id="PF16884">
    <property type="entry name" value="ADH_N_2"/>
    <property type="match status" value="1"/>
</dbReference>
<dbReference type="SMART" id="SM00829">
    <property type="entry name" value="PKS_ER"/>
    <property type="match status" value="1"/>
</dbReference>
<dbReference type="SUPFAM" id="SSF51735">
    <property type="entry name" value="NAD(P)-binding Rossmann-fold domains"/>
    <property type="match status" value="1"/>
</dbReference>
<organism evidence="3 4">
    <name type="scientific">Alteribacter keqinensis</name>
    <dbReference type="NCBI Taxonomy" id="2483800"/>
    <lineage>
        <taxon>Bacteria</taxon>
        <taxon>Bacillati</taxon>
        <taxon>Bacillota</taxon>
        <taxon>Bacilli</taxon>
        <taxon>Bacillales</taxon>
        <taxon>Bacillaceae</taxon>
        <taxon>Alteribacter</taxon>
    </lineage>
</organism>
<dbReference type="SUPFAM" id="SSF50129">
    <property type="entry name" value="GroES-like"/>
    <property type="match status" value="2"/>
</dbReference>
<accession>A0A3M7U1C1</accession>
<dbReference type="RefSeq" id="WP_122898287.1">
    <property type="nucleotide sequence ID" value="NZ_RHIB01000001.1"/>
</dbReference>
<dbReference type="OrthoDB" id="9805663at2"/>
<dbReference type="Gene3D" id="3.90.180.10">
    <property type="entry name" value="Medium-chain alcohol dehydrogenases, catalytic domain"/>
    <property type="match status" value="1"/>
</dbReference>
<dbReference type="InterPro" id="IPR011032">
    <property type="entry name" value="GroES-like_sf"/>
</dbReference>
<keyword evidence="4" id="KW-1185">Reference proteome</keyword>
<sequence>MNTQHQITLAKRPEGLPGQEHFSFEKTDVPSPQKGEVLIQSIYISVDPYMRGRMEDTKSYVEPFQVGRVIDGGVVGKVVESESDKFSKGDYVIGHLGWKEYSTARESIIRKVDKNLAPLSAYLGVLGMPGLTAYFGMTDIGQPEDGETVVISGAAGAVGMIAGQIAKVHGAKVIGIAGSDEKVSLLKEDAGFDEAINYKTTSDIHTALREACPNGVDVYFDNVGGEISDAVYPLLNDFARIPQCGAISSYNKGGDDVGPRIQTYMIKARVRLQGFIVSDYADRFDEGAKQLGMWLQEGKLTYKETINEGFDKIPDAFLGLFSGENTGKQLIKVAEE</sequence>
<dbReference type="InterPro" id="IPR041694">
    <property type="entry name" value="ADH_N_2"/>
</dbReference>
<dbReference type="InterPro" id="IPR020843">
    <property type="entry name" value="ER"/>
</dbReference>
<feature type="domain" description="Enoyl reductase (ER)" evidence="2">
    <location>
        <begin position="18"/>
        <end position="331"/>
    </location>
</feature>
<evidence type="ECO:0000313" key="4">
    <source>
        <dbReference type="Proteomes" id="UP000278746"/>
    </source>
</evidence>
<dbReference type="PANTHER" id="PTHR43205:SF7">
    <property type="entry name" value="PROSTAGLANDIN REDUCTASE 1"/>
    <property type="match status" value="1"/>
</dbReference>
<evidence type="ECO:0000313" key="3">
    <source>
        <dbReference type="EMBL" id="RNA70465.1"/>
    </source>
</evidence>
<dbReference type="InterPro" id="IPR036291">
    <property type="entry name" value="NAD(P)-bd_dom_sf"/>
</dbReference>
<dbReference type="FunFam" id="3.40.50.720:FF:000121">
    <property type="entry name" value="Prostaglandin reductase 2"/>
    <property type="match status" value="1"/>
</dbReference>
<comment type="caution">
    <text evidence="3">The sequence shown here is derived from an EMBL/GenBank/DDBJ whole genome shotgun (WGS) entry which is preliminary data.</text>
</comment>
<protein>
    <submittedName>
        <fullName evidence="3">NADP-dependent oxidoreductase</fullName>
    </submittedName>
</protein>
<evidence type="ECO:0000256" key="1">
    <source>
        <dbReference type="ARBA" id="ARBA00023002"/>
    </source>
</evidence>
<dbReference type="InterPro" id="IPR013149">
    <property type="entry name" value="ADH-like_C"/>
</dbReference>
<dbReference type="Pfam" id="PF00107">
    <property type="entry name" value="ADH_zinc_N"/>
    <property type="match status" value="1"/>
</dbReference>
<dbReference type="Proteomes" id="UP000278746">
    <property type="component" value="Unassembled WGS sequence"/>
</dbReference>
<gene>
    <name evidence="3" type="ORF">EBO34_11245</name>
</gene>
<proteinExistence type="predicted"/>
<keyword evidence="1" id="KW-0560">Oxidoreductase</keyword>